<name>A0A5C3LPR2_9AGAR</name>
<evidence type="ECO:0000313" key="3">
    <source>
        <dbReference type="Proteomes" id="UP000308652"/>
    </source>
</evidence>
<dbReference type="AlphaFoldDB" id="A0A5C3LPR2"/>
<gene>
    <name evidence="2" type="ORF">BDQ12DRAFT_689253</name>
</gene>
<proteinExistence type="predicted"/>
<keyword evidence="3" id="KW-1185">Reference proteome</keyword>
<dbReference type="EMBL" id="ML213628">
    <property type="protein sequence ID" value="TFK34805.1"/>
    <property type="molecule type" value="Genomic_DNA"/>
</dbReference>
<evidence type="ECO:0000256" key="1">
    <source>
        <dbReference type="SAM" id="MobiDB-lite"/>
    </source>
</evidence>
<sequence length="972" mass="111406">MPLRTGPQIHAIDQYIQITTKYLQQLAELSIEVVEAFAPFCNIHLLHTHRDNNIEVVDVLQALGKDSLKAIDCLYHAVCCLYSFLTKIEWDSSLYFGVFQRQESQNKRAMAVGNFSSPRLRYVVLFNESWEYLNSKADEAHSYIRQSISCLENTVVHITKIKSITAFDKLIFGADVFSYRERKHSTLNGLAILQLLTANNNPLSQLYDKAWLMLETWKLNIINTTSERCEGMVALNTSKWSSSTLKLIEDYIYLMRLVSHYRHHLPSLEENAIQVRTTAWVRSKDSVTWLNGTTTGHSESLNMLWMQSVLERTGEISYSLYDPEISALEYNQYSLYDPGISALEYNQGVSEMNGSCTIYINAALCAGPLLEITYINPRESDKYSTEIRQHANMIMDAVDAIYESIAHGQAFGKLLSKITDDHLQVDCSSDHLIYSKYTFFPECTDQIRMEVTAVLSALQIARNNTLASLAYFSQLDTGTNVMVSIPSGSTQIGPYIIPLSDIFGYLGSQTSVLHKLLKYTAKSIEFWSWIETITIDKSPVKWDQVPLCEVGNRFLHLYSPLLYISKEIMNILPAFCRRKFRDIPTKRGTSLSYLRSEKMGWFTWGMFYFKDLHPIPGRFQTLIPYKRDCPRVFIPPTTDAIVDKILKAKLHKLFAFLQRTAAPNLSDLSEAIMQGFEKITDFHGLPSQQPSTLRSIVVELANSYFKSLEYAIDSIHKGSLFTKALYHLSTQNSFPHPLVLSDPIPELNHICELAQSIVPPIELAKQSLNHTQEYLIKLRMHNENSEMGMNVFILRKNIYIQPEDCMDQYELAEIIAVMTESFNILEQHLSEWSTWWTWTISPNIVPLDDELSLMALLWPGSMQSSQQMVRLWSFNQTKLSNAFNQLPKPHLYGQWIEYDHYISTRLAYQWKRVRENISSKAISKSPEPQIEVSTTIDTTSEKQDKQHGNKGNKVTFAIKMQRSGSLSGDWGF</sequence>
<reference evidence="2 3" key="1">
    <citation type="journal article" date="2019" name="Nat. Ecol. Evol.">
        <title>Megaphylogeny resolves global patterns of mushroom evolution.</title>
        <authorList>
            <person name="Varga T."/>
            <person name="Krizsan K."/>
            <person name="Foldi C."/>
            <person name="Dima B."/>
            <person name="Sanchez-Garcia M."/>
            <person name="Sanchez-Ramirez S."/>
            <person name="Szollosi G.J."/>
            <person name="Szarkandi J.G."/>
            <person name="Papp V."/>
            <person name="Albert L."/>
            <person name="Andreopoulos W."/>
            <person name="Angelini C."/>
            <person name="Antonin V."/>
            <person name="Barry K.W."/>
            <person name="Bougher N.L."/>
            <person name="Buchanan P."/>
            <person name="Buyck B."/>
            <person name="Bense V."/>
            <person name="Catcheside P."/>
            <person name="Chovatia M."/>
            <person name="Cooper J."/>
            <person name="Damon W."/>
            <person name="Desjardin D."/>
            <person name="Finy P."/>
            <person name="Geml J."/>
            <person name="Haridas S."/>
            <person name="Hughes K."/>
            <person name="Justo A."/>
            <person name="Karasinski D."/>
            <person name="Kautmanova I."/>
            <person name="Kiss B."/>
            <person name="Kocsube S."/>
            <person name="Kotiranta H."/>
            <person name="LaButti K.M."/>
            <person name="Lechner B.E."/>
            <person name="Liimatainen K."/>
            <person name="Lipzen A."/>
            <person name="Lukacs Z."/>
            <person name="Mihaltcheva S."/>
            <person name="Morgado L.N."/>
            <person name="Niskanen T."/>
            <person name="Noordeloos M.E."/>
            <person name="Ohm R.A."/>
            <person name="Ortiz-Santana B."/>
            <person name="Ovrebo C."/>
            <person name="Racz N."/>
            <person name="Riley R."/>
            <person name="Savchenko A."/>
            <person name="Shiryaev A."/>
            <person name="Soop K."/>
            <person name="Spirin V."/>
            <person name="Szebenyi C."/>
            <person name="Tomsovsky M."/>
            <person name="Tulloss R.E."/>
            <person name="Uehling J."/>
            <person name="Grigoriev I.V."/>
            <person name="Vagvolgyi C."/>
            <person name="Papp T."/>
            <person name="Martin F.M."/>
            <person name="Miettinen O."/>
            <person name="Hibbett D.S."/>
            <person name="Nagy L.G."/>
        </authorList>
    </citation>
    <scope>NUCLEOTIDE SEQUENCE [LARGE SCALE GENOMIC DNA]</scope>
    <source>
        <strain evidence="2 3">CBS 166.37</strain>
    </source>
</reference>
<feature type="region of interest" description="Disordered" evidence="1">
    <location>
        <begin position="922"/>
        <end position="954"/>
    </location>
</feature>
<dbReference type="Proteomes" id="UP000308652">
    <property type="component" value="Unassembled WGS sequence"/>
</dbReference>
<protein>
    <submittedName>
        <fullName evidence="2">Uncharacterized protein</fullName>
    </submittedName>
</protein>
<organism evidence="2 3">
    <name type="scientific">Crucibulum laeve</name>
    <dbReference type="NCBI Taxonomy" id="68775"/>
    <lineage>
        <taxon>Eukaryota</taxon>
        <taxon>Fungi</taxon>
        <taxon>Dikarya</taxon>
        <taxon>Basidiomycota</taxon>
        <taxon>Agaricomycotina</taxon>
        <taxon>Agaricomycetes</taxon>
        <taxon>Agaricomycetidae</taxon>
        <taxon>Agaricales</taxon>
        <taxon>Agaricineae</taxon>
        <taxon>Nidulariaceae</taxon>
        <taxon>Crucibulum</taxon>
    </lineage>
</organism>
<accession>A0A5C3LPR2</accession>
<evidence type="ECO:0000313" key="2">
    <source>
        <dbReference type="EMBL" id="TFK34805.1"/>
    </source>
</evidence>